<evidence type="ECO:0000313" key="2">
    <source>
        <dbReference type="Proteomes" id="UP000285301"/>
    </source>
</evidence>
<name>A0A443R9W9_9ACAR</name>
<dbReference type="OrthoDB" id="6515275at2759"/>
<keyword evidence="2" id="KW-1185">Reference proteome</keyword>
<comment type="caution">
    <text evidence="1">The sequence shown here is derived from an EMBL/GenBank/DDBJ whole genome shotgun (WGS) entry which is preliminary data.</text>
</comment>
<protein>
    <submittedName>
        <fullName evidence="1">Uncharacterized protein</fullName>
    </submittedName>
</protein>
<dbReference type="Proteomes" id="UP000285301">
    <property type="component" value="Unassembled WGS sequence"/>
</dbReference>
<reference evidence="1 2" key="1">
    <citation type="journal article" date="2018" name="Gigascience">
        <title>Genomes of trombidid mites reveal novel predicted allergens and laterally-transferred genes associated with secondary metabolism.</title>
        <authorList>
            <person name="Dong X."/>
            <person name="Chaisiri K."/>
            <person name="Xia D."/>
            <person name="Armstrong S.D."/>
            <person name="Fang Y."/>
            <person name="Donnelly M.J."/>
            <person name="Kadowaki T."/>
            <person name="McGarry J.W."/>
            <person name="Darby A.C."/>
            <person name="Makepeace B.L."/>
        </authorList>
    </citation>
    <scope>NUCLEOTIDE SEQUENCE [LARGE SCALE GENOMIC DNA]</scope>
    <source>
        <strain evidence="1">UoL-WK</strain>
    </source>
</reference>
<accession>A0A443R9W9</accession>
<dbReference type="AlphaFoldDB" id="A0A443R9W9"/>
<proteinExistence type="predicted"/>
<evidence type="ECO:0000313" key="1">
    <source>
        <dbReference type="EMBL" id="RWS12071.1"/>
    </source>
</evidence>
<organism evidence="1 2">
    <name type="scientific">Dinothrombium tinctorium</name>
    <dbReference type="NCBI Taxonomy" id="1965070"/>
    <lineage>
        <taxon>Eukaryota</taxon>
        <taxon>Metazoa</taxon>
        <taxon>Ecdysozoa</taxon>
        <taxon>Arthropoda</taxon>
        <taxon>Chelicerata</taxon>
        <taxon>Arachnida</taxon>
        <taxon>Acari</taxon>
        <taxon>Acariformes</taxon>
        <taxon>Trombidiformes</taxon>
        <taxon>Prostigmata</taxon>
        <taxon>Anystina</taxon>
        <taxon>Parasitengona</taxon>
        <taxon>Trombidioidea</taxon>
        <taxon>Trombidiidae</taxon>
        <taxon>Dinothrombium</taxon>
    </lineage>
</organism>
<sequence length="48" mass="5222">MRDGIFVKDVMSRGPANESGKVKAGKICVCDNKLGNLNFLLLLQEIVS</sequence>
<dbReference type="EMBL" id="NCKU01001454">
    <property type="protein sequence ID" value="RWS12071.1"/>
    <property type="molecule type" value="Genomic_DNA"/>
</dbReference>
<gene>
    <name evidence="1" type="ORF">B4U79_01230</name>
</gene>